<dbReference type="InterPro" id="IPR009053">
    <property type="entry name" value="Prefoldin"/>
</dbReference>
<dbReference type="GO" id="GO:0005737">
    <property type="term" value="C:cytoplasm"/>
    <property type="evidence" value="ECO:0007669"/>
    <property type="project" value="TreeGrafter"/>
</dbReference>
<dbReference type="PANTHER" id="PTHR20903:SF0">
    <property type="entry name" value="PREFOLDIN SUBUNIT 1"/>
    <property type="match status" value="1"/>
</dbReference>
<keyword evidence="3" id="KW-0143">Chaperone</keyword>
<dbReference type="Pfam" id="PF01920">
    <property type="entry name" value="Prefoldin_2"/>
    <property type="match status" value="1"/>
</dbReference>
<dbReference type="CDD" id="cd23164">
    <property type="entry name" value="Prefoldin_1"/>
    <property type="match status" value="1"/>
</dbReference>
<dbReference type="EMBL" id="GIIL01002192">
    <property type="protein sequence ID" value="NOV45918.1"/>
    <property type="molecule type" value="Transcribed_RNA"/>
</dbReference>
<dbReference type="GO" id="GO:0016272">
    <property type="term" value="C:prefoldin complex"/>
    <property type="evidence" value="ECO:0007669"/>
    <property type="project" value="InterPro"/>
</dbReference>
<reference evidence="4" key="1">
    <citation type="submission" date="2020-03" db="EMBL/GenBank/DDBJ databases">
        <title>Transcriptomic Profiling of the Digestive Tract of the Rat Flea, Xenopsylla cheopis, Following Blood Feeding and Infection with Yersinia pestis.</title>
        <authorList>
            <person name="Bland D.M."/>
            <person name="Martens C.A."/>
            <person name="Virtaneva K."/>
            <person name="Kanakabandi K."/>
            <person name="Long D."/>
            <person name="Rosenke R."/>
            <person name="Saturday G.A."/>
            <person name="Hoyt F.H."/>
            <person name="Bruno D.P."/>
            <person name="Ribeiro J.M.C."/>
            <person name="Hinnebusch J."/>
        </authorList>
    </citation>
    <scope>NUCLEOTIDE SEQUENCE</scope>
</reference>
<dbReference type="SUPFAM" id="SSF46579">
    <property type="entry name" value="Prefoldin"/>
    <property type="match status" value="1"/>
</dbReference>
<comment type="similarity">
    <text evidence="1">Belongs to the prefoldin subunit beta family.</text>
</comment>
<sequence length="125" mass="14556">MAKTIDLELKKAFTELQEKMIETSQKLRIADIQIENLKKSKQHSEITEREISSLAPGTKTYESIGRMFLLNDIDNVKKNLQLKQKSAADKIETLVNTKIYLEKNLKDSENNLREMVQMRKEQDKS</sequence>
<evidence type="ECO:0000256" key="1">
    <source>
        <dbReference type="ARBA" id="ARBA00008045"/>
    </source>
</evidence>
<dbReference type="PANTHER" id="PTHR20903">
    <property type="entry name" value="PREFOLDIN SUBUNIT 1-RELATED"/>
    <property type="match status" value="1"/>
</dbReference>
<dbReference type="AlphaFoldDB" id="A0A6M2DLP8"/>
<comment type="subunit">
    <text evidence="2">Heterohexamer of two PFD-alpha type and four PFD-beta type subunits.</text>
</comment>
<protein>
    <submittedName>
        <fullName evidence="4">Putative molecular chaperone prefoldin subunit 1</fullName>
    </submittedName>
</protein>
<organism evidence="4">
    <name type="scientific">Xenopsylla cheopis</name>
    <name type="common">Oriental rat flea</name>
    <name type="synonym">Pulex cheopis</name>
    <dbReference type="NCBI Taxonomy" id="163159"/>
    <lineage>
        <taxon>Eukaryota</taxon>
        <taxon>Metazoa</taxon>
        <taxon>Ecdysozoa</taxon>
        <taxon>Arthropoda</taxon>
        <taxon>Hexapoda</taxon>
        <taxon>Insecta</taxon>
        <taxon>Pterygota</taxon>
        <taxon>Neoptera</taxon>
        <taxon>Endopterygota</taxon>
        <taxon>Siphonaptera</taxon>
        <taxon>Pulicidae</taxon>
        <taxon>Xenopsyllinae</taxon>
        <taxon>Xenopsylla</taxon>
    </lineage>
</organism>
<dbReference type="GO" id="GO:0044183">
    <property type="term" value="F:protein folding chaperone"/>
    <property type="evidence" value="ECO:0007669"/>
    <property type="project" value="TreeGrafter"/>
</dbReference>
<evidence type="ECO:0000313" key="4">
    <source>
        <dbReference type="EMBL" id="NOV45918.1"/>
    </source>
</evidence>
<evidence type="ECO:0000256" key="2">
    <source>
        <dbReference type="ARBA" id="ARBA00011695"/>
    </source>
</evidence>
<accession>A0A6M2DLP8</accession>
<dbReference type="Gene3D" id="1.10.287.370">
    <property type="match status" value="1"/>
</dbReference>
<evidence type="ECO:0000256" key="3">
    <source>
        <dbReference type="ARBA" id="ARBA00023186"/>
    </source>
</evidence>
<proteinExistence type="inferred from homology"/>
<dbReference type="GO" id="GO:0051082">
    <property type="term" value="F:unfolded protein binding"/>
    <property type="evidence" value="ECO:0007669"/>
    <property type="project" value="InterPro"/>
</dbReference>
<dbReference type="InterPro" id="IPR002777">
    <property type="entry name" value="PFD_beta-like"/>
</dbReference>
<name>A0A6M2DLP8_XENCH</name>